<reference evidence="1" key="1">
    <citation type="submission" date="2024-09" db="EMBL/GenBank/DDBJ databases">
        <title>Black Yeasts Isolated from many extreme environments.</title>
        <authorList>
            <person name="Coleine C."/>
            <person name="Stajich J.E."/>
            <person name="Selbmann L."/>
        </authorList>
    </citation>
    <scope>NUCLEOTIDE SEQUENCE</scope>
    <source>
        <strain evidence="1">CCFEE 5737</strain>
    </source>
</reference>
<organism evidence="1 2">
    <name type="scientific">Coniosporium uncinatum</name>
    <dbReference type="NCBI Taxonomy" id="93489"/>
    <lineage>
        <taxon>Eukaryota</taxon>
        <taxon>Fungi</taxon>
        <taxon>Dikarya</taxon>
        <taxon>Ascomycota</taxon>
        <taxon>Pezizomycotina</taxon>
        <taxon>Dothideomycetes</taxon>
        <taxon>Dothideomycetes incertae sedis</taxon>
        <taxon>Coniosporium</taxon>
    </lineage>
</organism>
<proteinExistence type="predicted"/>
<name>A0ACC3DEH0_9PEZI</name>
<comment type="caution">
    <text evidence="1">The sequence shown here is derived from an EMBL/GenBank/DDBJ whole genome shotgun (WGS) entry which is preliminary data.</text>
</comment>
<gene>
    <name evidence="1" type="ORF">LTS18_001626</name>
</gene>
<dbReference type="EMBL" id="JAWDJW010005790">
    <property type="protein sequence ID" value="KAK3066583.1"/>
    <property type="molecule type" value="Genomic_DNA"/>
</dbReference>
<keyword evidence="2" id="KW-1185">Reference proteome</keyword>
<protein>
    <submittedName>
        <fullName evidence="1">Uncharacterized protein</fullName>
    </submittedName>
</protein>
<dbReference type="Proteomes" id="UP001186974">
    <property type="component" value="Unassembled WGS sequence"/>
</dbReference>
<evidence type="ECO:0000313" key="1">
    <source>
        <dbReference type="EMBL" id="KAK3066583.1"/>
    </source>
</evidence>
<evidence type="ECO:0000313" key="2">
    <source>
        <dbReference type="Proteomes" id="UP001186974"/>
    </source>
</evidence>
<sequence length="143" mass="14847">MAAPRSMMMAARPALRSTFTPITARGFSGVSTAARNNAFQTVKRQQPSAILRATRQTMAKRTDVSLATALLMGGKNVGMGLATIGLAGAGVGIGNVFGSLITGVARNPSLRGQLFSYAILGFAFAEATGLFALMVAFLIQYAT</sequence>
<accession>A0ACC3DEH0</accession>